<reference evidence="3 4" key="2">
    <citation type="submission" date="2010-03" db="EMBL/GenBank/DDBJ databases">
        <authorList>
            <person name="Pajon A."/>
        </authorList>
    </citation>
    <scope>NUCLEOTIDE SEQUENCE [LARGE SCALE GENOMIC DNA]</scope>
    <source>
        <strain evidence="3 4">70/3</strain>
    </source>
</reference>
<proteinExistence type="predicted"/>
<feature type="transmembrane region" description="Helical" evidence="1">
    <location>
        <begin position="54"/>
        <end position="74"/>
    </location>
</feature>
<dbReference type="HOGENOM" id="CLU_617837_0_0_9"/>
<keyword evidence="1" id="KW-0812">Transmembrane</keyword>
<dbReference type="EMBL" id="FP929044">
    <property type="protein sequence ID" value="CBK97158.1"/>
    <property type="molecule type" value="Genomic_DNA"/>
</dbReference>
<dbReference type="PANTHER" id="PTHR40032">
    <property type="entry name" value="EXPORTED PROTEIN-RELATED"/>
    <property type="match status" value="1"/>
</dbReference>
<dbReference type="BioCyc" id="ESIR657319:G136K-1817-MONOMER"/>
<sequence>MYHIKNGDAAIANLRFKEYNKYDGRTETENIHCTEKDDTGAKARSRKSSKPQKLALIGFAAAVTIGAFLTLLNIKKQIDADSASSAQESETTVTAADAVPVNDIVEPEKIALISGNVTTADSVKLPDEIKQLLLDYTSDKYEYAGELKYSSLSQYFNTDSTYGRLYAGFCNTSLQYLIYARQCRSADLRYDEASFVINVESATVKKGVYTINYTISEKVAFAICDTPAESCGMEVEAQISKGTDGKYRFDILAEDTDVNLLIEKRVMSYLGYDYEEYYLKDMKIPDNLDYDKMYSGILKKLKAEAESNVNEQEQMLANYNADPDSFKTSKTAKHSYDRDKAVAYSYKWVNGESVVRNPAYSDYAIYGGNCQNYVSQSLFASGIPMDWSGSEQWKWFDDESDLSELPTGRSGSWSGTQYFYEYCNKNTGKGIVAETDGNIFSAQPGDIIQYVVDGWAHHSVIVTKLIYDDDGNVVDLLINSNTTDRVDYPMSAYGYTDIRLIKIIGYNDK</sequence>
<gene>
    <name evidence="3" type="ORF">EUS_21460</name>
</gene>
<accession>D4JVN9</accession>
<keyword evidence="1" id="KW-0472">Membrane</keyword>
<evidence type="ECO:0000313" key="3">
    <source>
        <dbReference type="EMBL" id="CBK97158.1"/>
    </source>
</evidence>
<dbReference type="PANTHER" id="PTHR40032:SF1">
    <property type="entry name" value="EXPORTED PROTEIN"/>
    <property type="match status" value="1"/>
</dbReference>
<evidence type="ECO:0000313" key="4">
    <source>
        <dbReference type="Proteomes" id="UP000008803"/>
    </source>
</evidence>
<dbReference type="Pfam" id="PF12671">
    <property type="entry name" value="Amidase_6"/>
    <property type="match status" value="1"/>
</dbReference>
<feature type="domain" description="Putative amidase" evidence="2">
    <location>
        <begin position="335"/>
        <end position="498"/>
    </location>
</feature>
<evidence type="ECO:0000259" key="2">
    <source>
        <dbReference type="Pfam" id="PF12671"/>
    </source>
</evidence>
<dbReference type="KEGG" id="esu:EUS_21460"/>
<dbReference type="PATRIC" id="fig|657319.3.peg.2557"/>
<protein>
    <recommendedName>
        <fullName evidence="2">Putative amidase domain-containing protein</fullName>
    </recommendedName>
</protein>
<dbReference type="Proteomes" id="UP000008803">
    <property type="component" value="Chromosome"/>
</dbReference>
<dbReference type="InterPro" id="IPR024301">
    <property type="entry name" value="Amidase_6"/>
</dbReference>
<evidence type="ECO:0000256" key="1">
    <source>
        <dbReference type="SAM" id="Phobius"/>
    </source>
</evidence>
<dbReference type="AlphaFoldDB" id="D4JVN9"/>
<reference evidence="3 4" key="1">
    <citation type="submission" date="2010-03" db="EMBL/GenBank/DDBJ databases">
        <title>The genome sequence of Eubacterium siraeum 70/3.</title>
        <authorList>
            <consortium name="metaHIT consortium -- http://www.metahit.eu/"/>
            <person name="Pajon A."/>
            <person name="Turner K."/>
            <person name="Parkhill J."/>
            <person name="Duncan S."/>
            <person name="Flint H."/>
        </authorList>
    </citation>
    <scope>NUCLEOTIDE SEQUENCE [LARGE SCALE GENOMIC DNA]</scope>
    <source>
        <strain evidence="3 4">70/3</strain>
    </source>
</reference>
<organism evidence="3 4">
    <name type="scientific">[Eubacterium] siraeum 70/3</name>
    <dbReference type="NCBI Taxonomy" id="657319"/>
    <lineage>
        <taxon>Bacteria</taxon>
        <taxon>Bacillati</taxon>
        <taxon>Bacillota</taxon>
        <taxon>Clostridia</taxon>
        <taxon>Eubacteriales</taxon>
        <taxon>Oscillospiraceae</taxon>
        <taxon>Oscillospiraceae incertae sedis</taxon>
    </lineage>
</organism>
<keyword evidence="1" id="KW-1133">Transmembrane helix</keyword>
<name>D4JVN9_9FIRM</name>